<accession>A0A644YGE5</accession>
<dbReference type="SUPFAM" id="SSF51126">
    <property type="entry name" value="Pectin lyase-like"/>
    <property type="match status" value="1"/>
</dbReference>
<dbReference type="Gene3D" id="2.60.40.680">
    <property type="match status" value="1"/>
</dbReference>
<dbReference type="Gene3D" id="1.10.1330.10">
    <property type="entry name" value="Dockerin domain"/>
    <property type="match status" value="1"/>
</dbReference>
<proteinExistence type="predicted"/>
<dbReference type="EMBL" id="VSSQ01005029">
    <property type="protein sequence ID" value="MPM27576.1"/>
    <property type="molecule type" value="Genomic_DNA"/>
</dbReference>
<dbReference type="InterPro" id="IPR026444">
    <property type="entry name" value="Secre_tail"/>
</dbReference>
<dbReference type="NCBIfam" id="TIGR04183">
    <property type="entry name" value="Por_Secre_tail"/>
    <property type="match status" value="1"/>
</dbReference>
<feature type="region of interest" description="Disordered" evidence="1">
    <location>
        <begin position="352"/>
        <end position="371"/>
    </location>
</feature>
<name>A0A644YGE5_9ZZZZ</name>
<feature type="compositionally biased region" description="Low complexity" evidence="1">
    <location>
        <begin position="359"/>
        <end position="368"/>
    </location>
</feature>
<feature type="domain" description="Dockerin" evidence="2">
    <location>
        <begin position="932"/>
        <end position="1000"/>
    </location>
</feature>
<evidence type="ECO:0000259" key="2">
    <source>
        <dbReference type="PROSITE" id="PS51766"/>
    </source>
</evidence>
<organism evidence="3">
    <name type="scientific">bioreactor metagenome</name>
    <dbReference type="NCBI Taxonomy" id="1076179"/>
    <lineage>
        <taxon>unclassified sequences</taxon>
        <taxon>metagenomes</taxon>
        <taxon>ecological metagenomes</taxon>
    </lineage>
</organism>
<dbReference type="CDD" id="cd14256">
    <property type="entry name" value="Dockerin_I"/>
    <property type="match status" value="1"/>
</dbReference>
<dbReference type="InterPro" id="IPR016134">
    <property type="entry name" value="Dockerin_dom"/>
</dbReference>
<comment type="caution">
    <text evidence="3">The sequence shown here is derived from an EMBL/GenBank/DDBJ whole genome shotgun (WGS) entry which is preliminary data.</text>
</comment>
<sequence>MITNCEFKDLHHAISCYRAANPQIDNCQMINITYTPVNISGTSTPTISNIQFTNVGWRAIGLIGGNVCLNGTIQQRNMAGFNNISYILLNDMLINEGSYINIDPGVVIKVAGSDNYYGNYSYSMYGQHIFVKGGLKANGTAENNIIITSVKDDNVGNPLDTNGDGNGSSPQPGNWSYIKFLSEADDSFNMLNYTQLKFGGEDEQGMLHFENSGGKVNNSVLINSKSYGVLCNGNANPAFDGVTIQNSNSDPVALSLTANPSFSNMHFTSNFSNALKIIDRELNGNAVLASRNIAGIENIAYIIDYLKINSSGKLTINPGVVIKFRTSNSYILSEGNLIAKGTPEQKIYFTSFKDDSKGGDSNNNGNADAPEKGNWGGGQMHWYGYWTFPPSGIYFKNNTQITDTVNILDHCEIRYCDTGIRVENAHATISNTTVQLCSYFGTTVIGNSNPVFNNCQFYNLNYSPVELSMFSEPQFNNCSALNVGFMAMAVIPETYSLSDTIPIRSFGGYDNITYLTEGPSTINTGTIITIPEGVVFKSRENITSGGYYYSPSYMMANAFTVNGKLNILGSTDKPVIFTHLTDDRFGNPFDSELNGSASVPDENPNNWSGTWIHFSDVSDDLSLINHAKFHYGEKGISNLSASPMIRNSSFEKLRFGVDMSGVSMPVIDSCVFHNLRYFPIQISLVAYPASTKDNIISGTTYKVIKVRDEILTQDITLPKRDFGGKNNISYYFERYEIGTSASLEINPGVICKFGEQYWWQESGLYVNRGLKAIGGSTPDSIIVFTSITDDFYGGDSNADGHGVQIRWGGIRFADLSLDPLCELKNCYIRFADKGISTYSSSPTIRNSNFSNNNYGIYLQGASNPLINNTDFSSNIYYGIKNADKSFNVNATDCWWGNNNGPIVTDNEAQNENEQELITSGVNYVPWKNLGAINPAMGDVSLNGLIQAYDASLILKHTVELLMLNESQQQVADVSYNGEISALDASLVLQHVVGLESTFPAHKVKRANSGAGGQPSIAAESMNIQENESEMEMPVTMYVPTKKLSSDIEIRYNPAHLRLKNIGQKINNVAIESNFDNLLGKATIGIASSNGFEGSLTPVSLLFDIIPETSTVSQVSFAKFQLDEQDYLAMAQSGIITITRIKSGTNDVDLHATGIHSLYPNPVVNTGLLIYTTDKESYVELSLYNLTGQKVKNLLSTTLPAGNHNLQIRSDNLKNGTYILKMRTDDNSYTHKVQIRK</sequence>
<dbReference type="Pfam" id="PF18962">
    <property type="entry name" value="Por_Secre_tail"/>
    <property type="match status" value="1"/>
</dbReference>
<dbReference type="InterPro" id="IPR006626">
    <property type="entry name" value="PbH1"/>
</dbReference>
<gene>
    <name evidence="3" type="ORF">SDC9_74089</name>
</gene>
<protein>
    <recommendedName>
        <fullName evidence="2">Dockerin domain-containing protein</fullName>
    </recommendedName>
</protein>
<dbReference type="InterPro" id="IPR002105">
    <property type="entry name" value="Dockerin_1_rpt"/>
</dbReference>
<dbReference type="PROSITE" id="PS51766">
    <property type="entry name" value="DOCKERIN"/>
    <property type="match status" value="1"/>
</dbReference>
<dbReference type="SMART" id="SM00710">
    <property type="entry name" value="PbH1"/>
    <property type="match status" value="9"/>
</dbReference>
<evidence type="ECO:0000313" key="3">
    <source>
        <dbReference type="EMBL" id="MPM27576.1"/>
    </source>
</evidence>
<dbReference type="InterPro" id="IPR022441">
    <property type="entry name" value="Para_beta_helix_rpt-2"/>
</dbReference>
<dbReference type="SUPFAM" id="SSF63446">
    <property type="entry name" value="Type I dockerin domain"/>
    <property type="match status" value="1"/>
</dbReference>
<dbReference type="InterPro" id="IPR011050">
    <property type="entry name" value="Pectin_lyase_fold/virulence"/>
</dbReference>
<dbReference type="InterPro" id="IPR012334">
    <property type="entry name" value="Pectin_lyas_fold"/>
</dbReference>
<dbReference type="Gene3D" id="2.160.20.10">
    <property type="entry name" value="Single-stranded right-handed beta-helix, Pectin lyase-like"/>
    <property type="match status" value="1"/>
</dbReference>
<reference evidence="3" key="1">
    <citation type="submission" date="2019-08" db="EMBL/GenBank/DDBJ databases">
        <authorList>
            <person name="Kucharzyk K."/>
            <person name="Murdoch R.W."/>
            <person name="Higgins S."/>
            <person name="Loffler F."/>
        </authorList>
    </citation>
    <scope>NUCLEOTIDE SEQUENCE</scope>
</reference>
<evidence type="ECO:0000256" key="1">
    <source>
        <dbReference type="SAM" id="MobiDB-lite"/>
    </source>
</evidence>
<dbReference type="NCBIfam" id="TIGR03804">
    <property type="entry name" value="para_beta_helix"/>
    <property type="match status" value="1"/>
</dbReference>
<dbReference type="Pfam" id="PF13229">
    <property type="entry name" value="Beta_helix"/>
    <property type="match status" value="2"/>
</dbReference>
<dbReference type="InterPro" id="IPR039448">
    <property type="entry name" value="Beta_helix"/>
</dbReference>
<dbReference type="GO" id="GO:0004553">
    <property type="term" value="F:hydrolase activity, hydrolyzing O-glycosyl compounds"/>
    <property type="evidence" value="ECO:0007669"/>
    <property type="project" value="InterPro"/>
</dbReference>
<dbReference type="GO" id="GO:0000272">
    <property type="term" value="P:polysaccharide catabolic process"/>
    <property type="evidence" value="ECO:0007669"/>
    <property type="project" value="InterPro"/>
</dbReference>
<dbReference type="AlphaFoldDB" id="A0A644YGE5"/>
<dbReference type="InterPro" id="IPR036439">
    <property type="entry name" value="Dockerin_dom_sf"/>
</dbReference>
<dbReference type="Pfam" id="PF00404">
    <property type="entry name" value="Dockerin_1"/>
    <property type="match status" value="1"/>
</dbReference>